<protein>
    <submittedName>
        <fullName evidence="1">Uncharacterized protein</fullName>
    </submittedName>
</protein>
<accession>A0A382S2Q9</accession>
<gene>
    <name evidence="1" type="ORF">METZ01_LOCUS357078</name>
</gene>
<proteinExistence type="predicted"/>
<dbReference type="EMBL" id="UINC01126010">
    <property type="protein sequence ID" value="SVD04224.1"/>
    <property type="molecule type" value="Genomic_DNA"/>
</dbReference>
<dbReference type="AlphaFoldDB" id="A0A382S2Q9"/>
<name>A0A382S2Q9_9ZZZZ</name>
<reference evidence="1" key="1">
    <citation type="submission" date="2018-05" db="EMBL/GenBank/DDBJ databases">
        <authorList>
            <person name="Lanie J.A."/>
            <person name="Ng W.-L."/>
            <person name="Kazmierczak K.M."/>
            <person name="Andrzejewski T.M."/>
            <person name="Davidsen T.M."/>
            <person name="Wayne K.J."/>
            <person name="Tettelin H."/>
            <person name="Glass J.I."/>
            <person name="Rusch D."/>
            <person name="Podicherti R."/>
            <person name="Tsui H.-C.T."/>
            <person name="Winkler M.E."/>
        </authorList>
    </citation>
    <scope>NUCLEOTIDE SEQUENCE</scope>
</reference>
<evidence type="ECO:0000313" key="1">
    <source>
        <dbReference type="EMBL" id="SVD04224.1"/>
    </source>
</evidence>
<organism evidence="1">
    <name type="scientific">marine metagenome</name>
    <dbReference type="NCBI Taxonomy" id="408172"/>
    <lineage>
        <taxon>unclassified sequences</taxon>
        <taxon>metagenomes</taxon>
        <taxon>ecological metagenomes</taxon>
    </lineage>
</organism>
<sequence>MKYHVNAFFGWVRFSEIVLPAGMEEYSEDLKSFDEKRLKWNNQQWFPKRTASAADPLCVAAANRSPRWKCPSSS</sequence>